<dbReference type="Gene3D" id="2.60.120.260">
    <property type="entry name" value="Galactose-binding domain-like"/>
    <property type="match status" value="1"/>
</dbReference>
<dbReference type="eggNOG" id="KOG3516">
    <property type="taxonomic scope" value="Eukaryota"/>
</dbReference>
<organism evidence="2 3">
    <name type="scientific">Nematostella vectensis</name>
    <name type="common">Starlet sea anemone</name>
    <dbReference type="NCBI Taxonomy" id="45351"/>
    <lineage>
        <taxon>Eukaryota</taxon>
        <taxon>Metazoa</taxon>
        <taxon>Cnidaria</taxon>
        <taxon>Anthozoa</taxon>
        <taxon>Hexacorallia</taxon>
        <taxon>Actiniaria</taxon>
        <taxon>Edwardsiidae</taxon>
        <taxon>Nematostella</taxon>
    </lineage>
</organism>
<feature type="non-terminal residue" evidence="2">
    <location>
        <position position="1"/>
    </location>
</feature>
<dbReference type="Proteomes" id="UP000001593">
    <property type="component" value="Unassembled WGS sequence"/>
</dbReference>
<reference evidence="2 3" key="1">
    <citation type="journal article" date="2007" name="Science">
        <title>Sea anemone genome reveals ancestral eumetazoan gene repertoire and genomic organization.</title>
        <authorList>
            <person name="Putnam N.H."/>
            <person name="Srivastava M."/>
            <person name="Hellsten U."/>
            <person name="Dirks B."/>
            <person name="Chapman J."/>
            <person name="Salamov A."/>
            <person name="Terry A."/>
            <person name="Shapiro H."/>
            <person name="Lindquist E."/>
            <person name="Kapitonov V.V."/>
            <person name="Jurka J."/>
            <person name="Genikhovich G."/>
            <person name="Grigoriev I.V."/>
            <person name="Lucas S.M."/>
            <person name="Steele R.E."/>
            <person name="Finnerty J.R."/>
            <person name="Technau U."/>
            <person name="Martindale M.Q."/>
            <person name="Rokhsar D.S."/>
        </authorList>
    </citation>
    <scope>NUCLEOTIDE SEQUENCE [LARGE SCALE GENOMIC DNA]</scope>
    <source>
        <strain evidence="3">CH2 X CH6</strain>
    </source>
</reference>
<evidence type="ECO:0000313" key="3">
    <source>
        <dbReference type="Proteomes" id="UP000001593"/>
    </source>
</evidence>
<dbReference type="EMBL" id="DS469515">
    <property type="protein sequence ID" value="EDO48088.1"/>
    <property type="molecule type" value="Genomic_DNA"/>
</dbReference>
<name>A7RK20_NEMVE</name>
<dbReference type="SMART" id="SM00231">
    <property type="entry name" value="FA58C"/>
    <property type="match status" value="1"/>
</dbReference>
<dbReference type="PROSITE" id="PS50022">
    <property type="entry name" value="FA58C_3"/>
    <property type="match status" value="1"/>
</dbReference>
<sequence length="155" mass="17921">LGVTDYRIPNSAIQASSSWDTNHGPHRGRLLLCRQGKRIGAWSARHNNRAQWLQVDIGVQAKVTGVATQGRQALKQWVTSYVLAYSRSGIRFTTYRVRRRVKIFRGNKDRNSVVKHPLVPAIRGRYVRFYPKSWFAHISMRVELYGQRTGKENEE</sequence>
<dbReference type="OMA" id="LISYEHA"/>
<proteinExistence type="predicted"/>
<dbReference type="PANTHER" id="PTHR24543">
    <property type="entry name" value="MULTICOPPER OXIDASE-RELATED"/>
    <property type="match status" value="1"/>
</dbReference>
<dbReference type="PROSITE" id="PS01285">
    <property type="entry name" value="FA58C_1"/>
    <property type="match status" value="1"/>
</dbReference>
<dbReference type="PANTHER" id="PTHR24543:SF325">
    <property type="entry name" value="F5_8 TYPE C DOMAIN-CONTAINING PROTEIN"/>
    <property type="match status" value="1"/>
</dbReference>
<dbReference type="FunFam" id="2.60.120.260:FF:000016">
    <property type="entry name" value="Contactin-associated protein-like 4 isoform 1"/>
    <property type="match status" value="1"/>
</dbReference>
<dbReference type="InterPro" id="IPR000421">
    <property type="entry name" value="FA58C"/>
</dbReference>
<dbReference type="AlphaFoldDB" id="A7RK20"/>
<keyword evidence="3" id="KW-1185">Reference proteome</keyword>
<dbReference type="CDD" id="cd00057">
    <property type="entry name" value="FA58C"/>
    <property type="match status" value="1"/>
</dbReference>
<dbReference type="InterPro" id="IPR008979">
    <property type="entry name" value="Galactose-bd-like_sf"/>
</dbReference>
<dbReference type="Pfam" id="PF00754">
    <property type="entry name" value="F5_F8_type_C"/>
    <property type="match status" value="1"/>
</dbReference>
<evidence type="ECO:0000259" key="1">
    <source>
        <dbReference type="PROSITE" id="PS50022"/>
    </source>
</evidence>
<evidence type="ECO:0000313" key="2">
    <source>
        <dbReference type="EMBL" id="EDO48088.1"/>
    </source>
</evidence>
<dbReference type="HOGENOM" id="CLU_030066_1_2_1"/>
<dbReference type="InParanoid" id="A7RK20"/>
<accession>A7RK20</accession>
<feature type="domain" description="F5/8 type C" evidence="1">
    <location>
        <begin position="1"/>
        <end position="147"/>
    </location>
</feature>
<protein>
    <recommendedName>
        <fullName evidence="1">F5/8 type C domain-containing protein</fullName>
    </recommendedName>
</protein>
<dbReference type="SUPFAM" id="SSF49785">
    <property type="entry name" value="Galactose-binding domain-like"/>
    <property type="match status" value="1"/>
</dbReference>
<dbReference type="PhylomeDB" id="A7RK20"/>
<gene>
    <name evidence="2" type="ORF">NEMVEDRAFT_v1g84250</name>
</gene>